<evidence type="ECO:0000256" key="1">
    <source>
        <dbReference type="ARBA" id="ARBA00023054"/>
    </source>
</evidence>
<evidence type="ECO:0000313" key="4">
    <source>
        <dbReference type="EMBL" id="EAY23085.1"/>
    </source>
</evidence>
<organism evidence="4 5">
    <name type="scientific">Trichomonas vaginalis (strain ATCC PRA-98 / G3)</name>
    <dbReference type="NCBI Taxonomy" id="412133"/>
    <lineage>
        <taxon>Eukaryota</taxon>
        <taxon>Metamonada</taxon>
        <taxon>Parabasalia</taxon>
        <taxon>Trichomonadida</taxon>
        <taxon>Trichomonadidae</taxon>
        <taxon>Trichomonas</taxon>
    </lineage>
</organism>
<feature type="compositionally biased region" description="Basic and acidic residues" evidence="3">
    <location>
        <begin position="2317"/>
        <end position="2328"/>
    </location>
</feature>
<dbReference type="PANTHER" id="PTHR23160:SF19">
    <property type="entry name" value="MYOSIN HEAVY CHAIN-RELATED PROTEIN"/>
    <property type="match status" value="1"/>
</dbReference>
<feature type="region of interest" description="Disordered" evidence="3">
    <location>
        <begin position="2061"/>
        <end position="2095"/>
    </location>
</feature>
<feature type="region of interest" description="Disordered" evidence="3">
    <location>
        <begin position="232"/>
        <end position="252"/>
    </location>
</feature>
<proteinExistence type="predicted"/>
<feature type="region of interest" description="Disordered" evidence="3">
    <location>
        <begin position="2317"/>
        <end position="2343"/>
    </location>
</feature>
<dbReference type="RefSeq" id="XP_001584071.1">
    <property type="nucleotide sequence ID" value="XM_001584021.1"/>
</dbReference>
<reference evidence="4" key="1">
    <citation type="submission" date="2006-10" db="EMBL/GenBank/DDBJ databases">
        <authorList>
            <person name="Amadeo P."/>
            <person name="Zhao Q."/>
            <person name="Wortman J."/>
            <person name="Fraser-Liggett C."/>
            <person name="Carlton J."/>
        </authorList>
    </citation>
    <scope>NUCLEOTIDE SEQUENCE</scope>
    <source>
        <strain evidence="4">G3</strain>
    </source>
</reference>
<keyword evidence="1 2" id="KW-0175">Coiled coil</keyword>
<feature type="coiled-coil region" evidence="2">
    <location>
        <begin position="2464"/>
        <end position="2528"/>
    </location>
</feature>
<dbReference type="VEuPathDB" id="TrichDB:TVAGG3_0529850"/>
<dbReference type="STRING" id="5722.A2D959"/>
<dbReference type="InterPro" id="IPR047002">
    <property type="entry name" value="Tcp10_C_sf"/>
</dbReference>
<feature type="coiled-coil region" evidence="2">
    <location>
        <begin position="1935"/>
        <end position="1997"/>
    </location>
</feature>
<keyword evidence="5" id="KW-1185">Reference proteome</keyword>
<name>A2D959_TRIV3</name>
<feature type="coiled-coil region" evidence="2">
    <location>
        <begin position="256"/>
        <end position="290"/>
    </location>
</feature>
<dbReference type="PANTHER" id="PTHR23160">
    <property type="entry name" value="SYNAPTONEMAL COMPLEX PROTEIN-RELATED"/>
    <property type="match status" value="1"/>
</dbReference>
<dbReference type="Proteomes" id="UP000001542">
    <property type="component" value="Unassembled WGS sequence"/>
</dbReference>
<dbReference type="InParanoid" id="A2D959"/>
<evidence type="ECO:0000313" key="5">
    <source>
        <dbReference type="Proteomes" id="UP000001542"/>
    </source>
</evidence>
<feature type="coiled-coil region" evidence="2">
    <location>
        <begin position="1875"/>
        <end position="1909"/>
    </location>
</feature>
<feature type="compositionally biased region" description="Basic and acidic residues" evidence="3">
    <location>
        <begin position="2063"/>
        <end position="2095"/>
    </location>
</feature>
<feature type="compositionally biased region" description="Low complexity" evidence="3">
    <location>
        <begin position="373"/>
        <end position="384"/>
    </location>
</feature>
<reference evidence="4" key="2">
    <citation type="journal article" date="2007" name="Science">
        <title>Draft genome sequence of the sexually transmitted pathogen Trichomonas vaginalis.</title>
        <authorList>
            <person name="Carlton J.M."/>
            <person name="Hirt R.P."/>
            <person name="Silva J.C."/>
            <person name="Delcher A.L."/>
            <person name="Schatz M."/>
            <person name="Zhao Q."/>
            <person name="Wortman J.R."/>
            <person name="Bidwell S.L."/>
            <person name="Alsmark U.C.M."/>
            <person name="Besteiro S."/>
            <person name="Sicheritz-Ponten T."/>
            <person name="Noel C.J."/>
            <person name="Dacks J.B."/>
            <person name="Foster P.G."/>
            <person name="Simillion C."/>
            <person name="Van de Peer Y."/>
            <person name="Miranda-Saavedra D."/>
            <person name="Barton G.J."/>
            <person name="Westrop G.D."/>
            <person name="Mueller S."/>
            <person name="Dessi D."/>
            <person name="Fiori P.L."/>
            <person name="Ren Q."/>
            <person name="Paulsen I."/>
            <person name="Zhang H."/>
            <person name="Bastida-Corcuera F.D."/>
            <person name="Simoes-Barbosa A."/>
            <person name="Brown M.T."/>
            <person name="Hayes R.D."/>
            <person name="Mukherjee M."/>
            <person name="Okumura C.Y."/>
            <person name="Schneider R."/>
            <person name="Smith A.J."/>
            <person name="Vanacova S."/>
            <person name="Villalvazo M."/>
            <person name="Haas B.J."/>
            <person name="Pertea M."/>
            <person name="Feldblyum T.V."/>
            <person name="Utterback T.R."/>
            <person name="Shu C.L."/>
            <person name="Osoegawa K."/>
            <person name="de Jong P.J."/>
            <person name="Hrdy I."/>
            <person name="Horvathova L."/>
            <person name="Zubacova Z."/>
            <person name="Dolezal P."/>
            <person name="Malik S.B."/>
            <person name="Logsdon J.M. Jr."/>
            <person name="Henze K."/>
            <person name="Gupta A."/>
            <person name="Wang C.C."/>
            <person name="Dunne R.L."/>
            <person name="Upcroft J.A."/>
            <person name="Upcroft P."/>
            <person name="White O."/>
            <person name="Salzberg S.L."/>
            <person name="Tang P."/>
            <person name="Chiu C.-H."/>
            <person name="Lee Y.-S."/>
            <person name="Embley T.M."/>
            <person name="Coombs G.H."/>
            <person name="Mottram J.C."/>
            <person name="Tachezy J."/>
            <person name="Fraser-Liggett C.M."/>
            <person name="Johnson P.J."/>
        </authorList>
    </citation>
    <scope>NUCLEOTIDE SEQUENCE [LARGE SCALE GENOMIC DNA]</scope>
    <source>
        <strain evidence="4">G3</strain>
    </source>
</reference>
<feature type="compositionally biased region" description="Basic and acidic residues" evidence="3">
    <location>
        <begin position="241"/>
        <end position="252"/>
    </location>
</feature>
<feature type="coiled-coil region" evidence="2">
    <location>
        <begin position="1652"/>
        <end position="1683"/>
    </location>
</feature>
<dbReference type="OrthoDB" id="10252174at2759"/>
<feature type="coiled-coil region" evidence="2">
    <location>
        <begin position="1782"/>
        <end position="1837"/>
    </location>
</feature>
<dbReference type="VEuPathDB" id="TrichDB:TVAG_069870"/>
<accession>A2D959</accession>
<protein>
    <submittedName>
        <fullName evidence="4">Uncharacterized protein</fullName>
    </submittedName>
</protein>
<feature type="compositionally biased region" description="Polar residues" evidence="3">
    <location>
        <begin position="385"/>
        <end position="395"/>
    </location>
</feature>
<evidence type="ECO:0000256" key="2">
    <source>
        <dbReference type="SAM" id="Coils"/>
    </source>
</evidence>
<gene>
    <name evidence="4" type="ORF">TVAG_183210</name>
</gene>
<sequence length="2663" mass="304274">MSNRVGLARVRPLTIKPIKMKSTSGKDVAELPDGKYFNETREKEFWEQIEKVDESKIDEKQADELKRTEKVTDLQDTSGKIRSLVRKFDDIDQETLMNLAAIYDQGTSESLDEQSILNDSKRQVVDLISQLKIFSDSQSTLVENLKYWFSSLEKRSEESALDLGGIPNVNDVITSLGAIVQEFAEKSERAECLHNDITDCLFKQFAQLKRVVATKNEDIKKLQKIIDDNNSAAERRKAKKKEQGAKNEEGIKKEQFEAQIRQNQELKGQVEQLKKQLQDAEVHRASLMAMGGRMGGDASKASEMQSTIATLKLENESMTKTFSSKVDELNAQIQKLKLQIQDDDEKFKHYEEKLKKKDQRIEELDSMLQKTLQQQMQDLDQRQTNPSSPSKNNEQIKSLQEEMSIMELKHSEEIKKIQNDFKNELKSQLDYQRSAFARERQQLVNSLGSQDQSTLIKSIQTACDKRIEELTKENERIREDSLKQLSAKIALLTRQYEHRIKSLNQSHQGELDSLSASVEMAKKQLQIDFDGKLEEEIQKISEQNTTTQMDGKVYIEKLESQLKKRDEETNKLREALMTASKTGEVNPALLIPPEREPLERPESLILLDSNMKQSKIFTSKLKIAKEELEDQCNWKLEKQKEYYERKISENALKQQSELRQSLMGLQEAVNKVEKVDDLQGISNIIENIAKVFCDMNDQLNQIENQPKVPMVTVEDAGKRTKVLTDRIIDLRQQCQELSNHSDDLEQIETLKQQLALARNMSDGNQQKIFQQFDEIKAHYKEEIEKRDKIINEFQSLDFTPKGIVEMNWFKDVIFTKSPDANQFPTLVDENTSQTPKQMISMSTTPLETNRFFDEEEIPQMNLEMQSKTIVHMDEPIVIKNKDDTIVVEPDGTQKVTKQNGVLITIQPNGTQIIKEPNGTETTIDPSGVQYRKEPDGTHVTIENNGSQFIVRPNGLQYTIQEDGIQQVVRPDGKHVTIETDGTQEISQDDIKLKAKIKKGGNQFIEIDGSIITIDNAGMQFRKQKDGSEITFDNNGSQFIEMQDGTRVTINQNGTQNIVDKDGTKVTISPDGSQTIKRANGESFIIDDNGDTYQIKENGENVKLDDDAVKPYKPYEKVEMLKPFEITEKQEKRKKLEPYVSKASVNVSPAKPKGKRVFTFVNPAQSLSIYGNKFEYIERFDPIDILGTRPRSARDEIRVTKTSASVQTKKVPETIIERVIEKEMPMKSSRSTLSISNDTFTISKSQEEVKLAVDESFISEQMDQNINLKLPSAPQTYHVGPALTPRFMIQMSFCGEKPEIKIPLSYSNNEQIYLREPLPAVYLENSPESCYEKPVPDKKLVMALFDAFERQEIKIEVISSTAKTSKDNKPKLQKYSTNNNIIFDGKPYKIFIERKLSDVYDQTIILENVVEPNKLMLEQIKLAAIQRYEKMIKSLKSDIEILHEQLQRKPELVVINDGGKNDDLRPPQFSHKPALKTYGRQALGLPPDPAQNKESQPKNEFVVEENPQPVQKEKPEITKLPIDETEKSDNTKETVSSAKSKKSVDAKSTASSIMMDLNINGVDIQNDPFGSSGRILSTQLRALKEFIEDDNEVMEKVASDTDAYYAYISATGVTDESHYDFINSLKSSKEEHDNYHQQLFYIQSVGMMLSKCLNAMKSKYSELQNELKSMKEEQNQQSSKMQEEILSSIVNTNKDMSDTVNQLDLLHKLENSLNAVNDIGLVRSESDEKEWELMLSQTQMFEEKLSKNEKVEQEQIDRLSVNVQSFIGKLNTQGDSPKEDKSVDAMIKDLQRIRKQKNKLRKKYDEEKKLNDSLNIQIQQLKDQLQELKDSESAEKTAAAAQLANLKEIVNITNSTNPEDAKAIYSKQLLNMVSIFEAANAEKAMLMSKLNDLEQSLATSHERENKLQAEIGDLIENNLDLKHSNSSSILFKDADIEHLREQLSADKEVNQKQRQQLEEATAQNALLIQSNAKLEEENFKLRKDIRQLNMQIDDLQLKQQIKTVKKKENKKPPKITADKATQKSWNPEPIIIKQKEEQYKPMKDKDIADGLLMKTIDQLNAKPVIEEEKPEEIKQEETKPEQEEKKEEEPKVNEENIKLAKEEEDTVEMPLISSSSDLFYKLDADNDSEDEFSAELSSITNQQQIFSIDENVPHLVHEPLMINKKKPKIVLPTVEKKDNKRQSHKRHITQMNANLNQMKQEELDITIGNAVQGKRQVTGVANKIKPTTNLQDVTATIIAATQKPKSDQIPVITSSLKMPMVSLAEKPSQINAAPSNLSQTISNKENLPAYVKIDNTLESAPPAPLRITLVVKETEQQKKEAEEKAEKSKPIVSIPPPLQRTSEDPVSIEIKGAQIQQEKNNREVQAAMRLVGKLREQVKRLSDQNEECEKTIVELRQKISDLTLQLHRAKLDVIKANDERKRTQIRADNIKNRLEICYKEMSSKDDQIVRLKRDNMLLRSVAQPINEAATRISHAQRERERIQREKKQRDQVKAVTTAALASATNTETAKHLQTLLANTENSMARLEAKRRMWMEIERKNTMSVLSAMSLLSTSEVQTVKNVLPEYSPFNSRRTNYPRTAQATMRTDEDVKILEDSLPSDLKKPMTYTQKISAMDKVQPPLTPEERRDIVLRKESPELLSRLAKVIAETPDPNLKNESVIPAKQ</sequence>
<feature type="region of interest" description="Disordered" evidence="3">
    <location>
        <begin position="1479"/>
        <end position="1541"/>
    </location>
</feature>
<dbReference type="KEGG" id="tva:5468644"/>
<dbReference type="EMBL" id="DS113180">
    <property type="protein sequence ID" value="EAY23085.1"/>
    <property type="molecule type" value="Genomic_DNA"/>
</dbReference>
<dbReference type="Gene3D" id="2.60.450.20">
    <property type="match status" value="2"/>
</dbReference>
<feature type="region of interest" description="Disordered" evidence="3">
    <location>
        <begin position="373"/>
        <end position="395"/>
    </location>
</feature>
<feature type="coiled-coil region" evidence="2">
    <location>
        <begin position="2363"/>
        <end position="2432"/>
    </location>
</feature>
<evidence type="ECO:0000256" key="3">
    <source>
        <dbReference type="SAM" id="MobiDB-lite"/>
    </source>
</evidence>
<feature type="compositionally biased region" description="Basic and acidic residues" evidence="3">
    <location>
        <begin position="1510"/>
        <end position="1531"/>
    </location>
</feature>